<proteinExistence type="predicted"/>
<dbReference type="EMBL" id="CP137852">
    <property type="protein sequence ID" value="WPB86478.1"/>
    <property type="molecule type" value="Genomic_DNA"/>
</dbReference>
<feature type="compositionally biased region" description="Gly residues" evidence="1">
    <location>
        <begin position="782"/>
        <end position="809"/>
    </location>
</feature>
<reference evidence="2 3" key="1">
    <citation type="submission" date="2023-11" db="EMBL/GenBank/DDBJ databases">
        <title>Arctic aerobic anoxygenic photoheterotroph Sediminicoccus rosea KRV36 adapts its photosynthesis to long days of polar summer.</title>
        <authorList>
            <person name="Tomasch J."/>
            <person name="Kopejtka K."/>
            <person name="Bily T."/>
            <person name="Gardiner A.T."/>
            <person name="Gardian Z."/>
            <person name="Shivaramu S."/>
            <person name="Koblizek M."/>
            <person name="Engelhardt F."/>
            <person name="Kaftan D."/>
        </authorList>
    </citation>
    <scope>NUCLEOTIDE SEQUENCE [LARGE SCALE GENOMIC DNA]</scope>
    <source>
        <strain evidence="2 3">R-30</strain>
    </source>
</reference>
<feature type="region of interest" description="Disordered" evidence="1">
    <location>
        <begin position="730"/>
        <end position="824"/>
    </location>
</feature>
<evidence type="ECO:0000313" key="2">
    <source>
        <dbReference type="EMBL" id="WPB86478.1"/>
    </source>
</evidence>
<feature type="compositionally biased region" description="Low complexity" evidence="1">
    <location>
        <begin position="730"/>
        <end position="749"/>
    </location>
</feature>
<evidence type="ECO:0000313" key="3">
    <source>
        <dbReference type="Proteomes" id="UP001305521"/>
    </source>
</evidence>
<keyword evidence="3" id="KW-1185">Reference proteome</keyword>
<protein>
    <submittedName>
        <fullName evidence="2">Uncharacterized protein</fullName>
    </submittedName>
</protein>
<dbReference type="Proteomes" id="UP001305521">
    <property type="component" value="Chromosome"/>
</dbReference>
<dbReference type="RefSeq" id="WP_318650451.1">
    <property type="nucleotide sequence ID" value="NZ_CP137852.1"/>
</dbReference>
<organism evidence="2 3">
    <name type="scientific">Sediminicoccus rosea</name>
    <dbReference type="NCBI Taxonomy" id="1225128"/>
    <lineage>
        <taxon>Bacteria</taxon>
        <taxon>Pseudomonadati</taxon>
        <taxon>Pseudomonadota</taxon>
        <taxon>Alphaproteobacteria</taxon>
        <taxon>Acetobacterales</taxon>
        <taxon>Roseomonadaceae</taxon>
        <taxon>Sediminicoccus</taxon>
    </lineage>
</organism>
<accession>A0ABZ0PL59</accession>
<sequence length="884" mass="96304">MLRAAAPGQSHPIALMGERGLGKSHLLGALYHALKDGTAASAWLSHWAHVLGDASLASLPLRSGLEVVTASLHQQRFPFLWDVLFDQHPDGKTYRGAWEHGGGPKTQVPSMDLLLKMFEQRPTALILDEFQTWFDGLVDAPNKPHKTWAFNFIQILSEISAQRPDIFLLVISIRNGDSDAFKQVQRINPVLLNFSGAYAKRDRRRLLLHRLFENRLQVADTDINALTATHIAEYLRLAEIPSSHHAAARQDFIEAWPFAPHLLQLLDDQILVATSAQYNRDLVKILAGLFKSRGSVIPVLTAADFQIDNEESGIGPLLDSVNNPQHRALRDKARRNLEAVTEAVDNPAKDVPHLDDVIASLWLRSIAAEKTVGATRTQLQIDCTRDVVLDANAFPAELDTILDNSFNLHEVGDRLVFREEENAEAKLKAAARNPKLFAGGEDEAHLAKELRYVIYGDPGVPLPFRVIALPKTWLADPWTALADEDKPGMWDNRIPILVLPETPDRLSERLAQWLKDHLQQRRNAVRFLLPRADAPPLFTDPTLLFHARAVVKATEWQGQGPEYGKLRTKYQKLLRDALKDRYDRFAILAAWDNQTPAKSRFTEEKLKVRGSEIPKAMDEVIATDLFEPEAFADYAIEAAKGAASVKKVLDELKEPRPAPADTIPWLGDALMKEKLISVCAQGKITINVQDRERLERRPGEEIKDAYTRLRGKLPDGKQLEEVILGLPGAGAATHGAAPQPGTGNGATPGATPPPGAGPGGAGTAPPPGGNPGGTTSPPPGGGTPQPGFGEGPPGNLFGNGGAGIFGGSGTAPPKPRIRLEAPKPTSGLNLAGQLEMWSITPATPVQSVTITLEAATGAQLKKLLEKLPDGMIYGLALDREDGPA</sequence>
<evidence type="ECO:0000256" key="1">
    <source>
        <dbReference type="SAM" id="MobiDB-lite"/>
    </source>
</evidence>
<name>A0ABZ0PL59_9PROT</name>
<dbReference type="SUPFAM" id="SSF52540">
    <property type="entry name" value="P-loop containing nucleoside triphosphate hydrolases"/>
    <property type="match status" value="1"/>
</dbReference>
<gene>
    <name evidence="2" type="ORF">R9Z33_06275</name>
</gene>
<dbReference type="InterPro" id="IPR027417">
    <property type="entry name" value="P-loop_NTPase"/>
</dbReference>